<proteinExistence type="inferred from homology"/>
<dbReference type="AlphaFoldDB" id="A0A482W1B0"/>
<evidence type="ECO:0000313" key="7">
    <source>
        <dbReference type="Proteomes" id="UP000292052"/>
    </source>
</evidence>
<dbReference type="InterPro" id="IPR003213">
    <property type="entry name" value="Cyt_c_oxidase_su6B"/>
</dbReference>
<organism evidence="6 7">
    <name type="scientific">Asbolus verrucosus</name>
    <name type="common">Desert ironclad beetle</name>
    <dbReference type="NCBI Taxonomy" id="1661398"/>
    <lineage>
        <taxon>Eukaryota</taxon>
        <taxon>Metazoa</taxon>
        <taxon>Ecdysozoa</taxon>
        <taxon>Arthropoda</taxon>
        <taxon>Hexapoda</taxon>
        <taxon>Insecta</taxon>
        <taxon>Pterygota</taxon>
        <taxon>Neoptera</taxon>
        <taxon>Endopterygota</taxon>
        <taxon>Coleoptera</taxon>
        <taxon>Polyphaga</taxon>
        <taxon>Cucujiformia</taxon>
        <taxon>Tenebrionidae</taxon>
        <taxon>Pimeliinae</taxon>
        <taxon>Asbolus</taxon>
    </lineage>
</organism>
<dbReference type="InterPro" id="IPR036549">
    <property type="entry name" value="CX6/COA6-like_sf"/>
</dbReference>
<dbReference type="EMBL" id="QDEB01042916">
    <property type="protein sequence ID" value="RZC38489.1"/>
    <property type="molecule type" value="Genomic_DNA"/>
</dbReference>
<dbReference type="InterPro" id="IPR048280">
    <property type="entry name" value="COX6B-like"/>
</dbReference>
<name>A0A482W1B0_ASBVE</name>
<comment type="function">
    <text evidence="4">Component of the cytochrome c oxidase, the last enzyme in the mitochondrial electron transport chain which drives oxidative phosphorylation.</text>
</comment>
<feature type="disulfide bond" evidence="5">
    <location>
        <begin position="43"/>
        <end position="54"/>
    </location>
</feature>
<dbReference type="SUPFAM" id="SSF47694">
    <property type="entry name" value="Cytochrome c oxidase subunit h"/>
    <property type="match status" value="1"/>
</dbReference>
<comment type="subcellular location">
    <subcellularLocation>
        <location evidence="1">Mitochondrion</location>
    </subcellularLocation>
</comment>
<dbReference type="PANTHER" id="PTHR11387">
    <property type="entry name" value="CYTOCHROME C OXIDASE SUBUNIT 6B"/>
    <property type="match status" value="1"/>
</dbReference>
<accession>A0A482W1B0</accession>
<reference evidence="6 7" key="1">
    <citation type="submission" date="2017-03" db="EMBL/GenBank/DDBJ databases">
        <title>Genome of the blue death feigning beetle - Asbolus verrucosus.</title>
        <authorList>
            <person name="Rider S.D."/>
        </authorList>
    </citation>
    <scope>NUCLEOTIDE SEQUENCE [LARGE SCALE GENOMIC DNA]</scope>
    <source>
        <strain evidence="6">Butters</strain>
        <tissue evidence="6">Head and leg muscle</tissue>
    </source>
</reference>
<evidence type="ECO:0000313" key="6">
    <source>
        <dbReference type="EMBL" id="RZC38489.1"/>
    </source>
</evidence>
<evidence type="ECO:0000256" key="4">
    <source>
        <dbReference type="PIRNR" id="PIRNR000278"/>
    </source>
</evidence>
<dbReference type="CDD" id="cd00926">
    <property type="entry name" value="Cyt_c_Oxidase_VIb"/>
    <property type="match status" value="1"/>
</dbReference>
<protein>
    <recommendedName>
        <fullName evidence="4">Cytochrome c oxidase subunit</fullName>
    </recommendedName>
</protein>
<dbReference type="STRING" id="1661398.A0A482W1B0"/>
<dbReference type="Gene3D" id="1.10.10.140">
    <property type="entry name" value="Cytochrome c oxidase, subunit VIb"/>
    <property type="match status" value="1"/>
</dbReference>
<comment type="caution">
    <text evidence="6">The sequence shown here is derived from an EMBL/GenBank/DDBJ whole genome shotgun (WGS) entry which is preliminary data.</text>
</comment>
<comment type="similarity">
    <text evidence="4">Belongs to the cytochrome c oxidase subunit 6B.</text>
</comment>
<evidence type="ECO:0000256" key="3">
    <source>
        <dbReference type="ARBA" id="ARBA00023157"/>
    </source>
</evidence>
<dbReference type="PROSITE" id="PS51808">
    <property type="entry name" value="CHCH"/>
    <property type="match status" value="1"/>
</dbReference>
<keyword evidence="7" id="KW-1185">Reference proteome</keyword>
<evidence type="ECO:0000256" key="1">
    <source>
        <dbReference type="ARBA" id="ARBA00004173"/>
    </source>
</evidence>
<dbReference type="Proteomes" id="UP000292052">
    <property type="component" value="Unassembled WGS sequence"/>
</dbReference>
<keyword evidence="2 4" id="KW-0496">Mitochondrion</keyword>
<feature type="disulfide bond" evidence="5">
    <location>
        <begin position="33"/>
        <end position="65"/>
    </location>
</feature>
<dbReference type="GO" id="GO:0045277">
    <property type="term" value="C:respiratory chain complex IV"/>
    <property type="evidence" value="ECO:0007669"/>
    <property type="project" value="InterPro"/>
</dbReference>
<dbReference type="OrthoDB" id="1107506at2759"/>
<gene>
    <name evidence="6" type="ORF">BDFB_014410</name>
</gene>
<dbReference type="Pfam" id="PF02297">
    <property type="entry name" value="COX6B"/>
    <property type="match status" value="1"/>
</dbReference>
<dbReference type="GO" id="GO:0005739">
    <property type="term" value="C:mitochondrion"/>
    <property type="evidence" value="ECO:0007669"/>
    <property type="project" value="UniProtKB-SubCell"/>
</dbReference>
<keyword evidence="3 5" id="KW-1015">Disulfide bond</keyword>
<evidence type="ECO:0000256" key="2">
    <source>
        <dbReference type="ARBA" id="ARBA00023128"/>
    </source>
</evidence>
<evidence type="ECO:0000256" key="5">
    <source>
        <dbReference type="PIRSR" id="PIRSR000278-1"/>
    </source>
</evidence>
<dbReference type="FunFam" id="1.10.10.140:FF:000001">
    <property type="entry name" value="Cytochrome c oxidase subunit 6B1"/>
    <property type="match status" value="1"/>
</dbReference>
<dbReference type="PIRSF" id="PIRSF000278">
    <property type="entry name" value="Cyt_c_oxidase_6B"/>
    <property type="match status" value="1"/>
</dbReference>
<sequence length="86" mass="10388">MAPAQDKMPLTLEDLKTAPFDPRFPNQNQTRYCYQSYLDFHRCQRIRGEEYEPCNYFKRVFTSICPNEWVEKWDTQREEGTFPGNI</sequence>